<feature type="compositionally biased region" description="Low complexity" evidence="2">
    <location>
        <begin position="242"/>
        <end position="260"/>
    </location>
</feature>
<dbReference type="PANTHER" id="PTHR15653:SF0">
    <property type="entry name" value="CONNECTOR OF KINASE TO AP-1, ISOFORM E"/>
    <property type="match status" value="1"/>
</dbReference>
<dbReference type="Proteomes" id="UP001489004">
    <property type="component" value="Unassembled WGS sequence"/>
</dbReference>
<evidence type="ECO:0000256" key="2">
    <source>
        <dbReference type="SAM" id="MobiDB-lite"/>
    </source>
</evidence>
<dbReference type="InterPro" id="IPR051488">
    <property type="entry name" value="WD_repeat_striatin"/>
</dbReference>
<proteinExistence type="predicted"/>
<accession>A0AAW1P5M6</accession>
<feature type="region of interest" description="Disordered" evidence="2">
    <location>
        <begin position="337"/>
        <end position="388"/>
    </location>
</feature>
<feature type="region of interest" description="Disordered" evidence="2">
    <location>
        <begin position="89"/>
        <end position="129"/>
    </location>
</feature>
<evidence type="ECO:0000259" key="3">
    <source>
        <dbReference type="Pfam" id="PF08232"/>
    </source>
</evidence>
<feature type="domain" description="Striatin N-terminal" evidence="3">
    <location>
        <begin position="11"/>
        <end position="86"/>
    </location>
</feature>
<protein>
    <recommendedName>
        <fullName evidence="3">Striatin N-terminal domain-containing protein</fullName>
    </recommendedName>
</protein>
<keyword evidence="1" id="KW-0175">Coiled coil</keyword>
<dbReference type="InterPro" id="IPR013258">
    <property type="entry name" value="Striatin_N"/>
</dbReference>
<keyword evidence="5" id="KW-1185">Reference proteome</keyword>
<evidence type="ECO:0000256" key="1">
    <source>
        <dbReference type="ARBA" id="ARBA00023054"/>
    </source>
</evidence>
<organism evidence="4 5">
    <name type="scientific">[Myrmecia] bisecta</name>
    <dbReference type="NCBI Taxonomy" id="41462"/>
    <lineage>
        <taxon>Eukaryota</taxon>
        <taxon>Viridiplantae</taxon>
        <taxon>Chlorophyta</taxon>
        <taxon>core chlorophytes</taxon>
        <taxon>Trebouxiophyceae</taxon>
        <taxon>Trebouxiales</taxon>
        <taxon>Trebouxiaceae</taxon>
        <taxon>Myrmecia</taxon>
    </lineage>
</organism>
<evidence type="ECO:0000313" key="4">
    <source>
        <dbReference type="EMBL" id="KAK9804292.1"/>
    </source>
</evidence>
<feature type="compositionally biased region" description="Polar residues" evidence="2">
    <location>
        <begin position="374"/>
        <end position="388"/>
    </location>
</feature>
<dbReference type="Pfam" id="PF08232">
    <property type="entry name" value="Striatin"/>
    <property type="match status" value="1"/>
</dbReference>
<sequence>MARAPLERLSIPSVCYFLQEEWRAQEAAKQQWLRERKTLLTRVSQLDMLAHQQEGVITMLEKRILMLQAALARERASQAILASATASPGDSLVSHALSDRVSDSGGETSPLSSDGNNSGRTSPTGRHILCPAVDSPERQRGLVQRSLVFGTADGLPTQAPEQLATPVPKRIAGVQSLPLASGATVAASASPSSTRAAAIKNKAMTKARRLYQLEKEELAADVVALVDSLIERQLQEPEAAARDMQSADAQDQAGGAAEQLAAPPSCPWLEVFVSLGGAQPACDNDCTAEGCTSPLEAPTTVFEYDRSCATEAELPTSTRCADIEDDIELRIERAFGEEACADEEGTASKEEARTPPRKAPPTSPNKPLSPAQKLFQTIQAGRSISAQR</sequence>
<dbReference type="PANTHER" id="PTHR15653">
    <property type="entry name" value="STRIATIN"/>
    <property type="match status" value="1"/>
</dbReference>
<feature type="region of interest" description="Disordered" evidence="2">
    <location>
        <begin position="237"/>
        <end position="260"/>
    </location>
</feature>
<dbReference type="AlphaFoldDB" id="A0AAW1P5M6"/>
<reference evidence="4 5" key="1">
    <citation type="journal article" date="2024" name="Nat. Commun.">
        <title>Phylogenomics reveals the evolutionary origins of lichenization in chlorophyte algae.</title>
        <authorList>
            <person name="Puginier C."/>
            <person name="Libourel C."/>
            <person name="Otte J."/>
            <person name="Skaloud P."/>
            <person name="Haon M."/>
            <person name="Grisel S."/>
            <person name="Petersen M."/>
            <person name="Berrin J.G."/>
            <person name="Delaux P.M."/>
            <person name="Dal Grande F."/>
            <person name="Keller J."/>
        </authorList>
    </citation>
    <scope>NUCLEOTIDE SEQUENCE [LARGE SCALE GENOMIC DNA]</scope>
    <source>
        <strain evidence="4 5">SAG 2043</strain>
    </source>
</reference>
<feature type="compositionally biased region" description="Polar residues" evidence="2">
    <location>
        <begin position="105"/>
        <end position="124"/>
    </location>
</feature>
<evidence type="ECO:0000313" key="5">
    <source>
        <dbReference type="Proteomes" id="UP001489004"/>
    </source>
</evidence>
<gene>
    <name evidence="4" type="ORF">WJX72_005230</name>
</gene>
<comment type="caution">
    <text evidence="4">The sequence shown here is derived from an EMBL/GenBank/DDBJ whole genome shotgun (WGS) entry which is preliminary data.</text>
</comment>
<dbReference type="EMBL" id="JALJOR010000018">
    <property type="protein sequence ID" value="KAK9804292.1"/>
    <property type="molecule type" value="Genomic_DNA"/>
</dbReference>
<name>A0AAW1P5M6_9CHLO</name>